<reference evidence="5" key="1">
    <citation type="journal article" date="2019" name="Int. J. Syst. Evol. Microbiol.">
        <title>The Global Catalogue of Microorganisms (GCM) 10K type strain sequencing project: providing services to taxonomists for standard genome sequencing and annotation.</title>
        <authorList>
            <consortium name="The Broad Institute Genomics Platform"/>
            <consortium name="The Broad Institute Genome Sequencing Center for Infectious Disease"/>
            <person name="Wu L."/>
            <person name="Ma J."/>
        </authorList>
    </citation>
    <scope>NUCLEOTIDE SEQUENCE [LARGE SCALE GENOMIC DNA]</scope>
    <source>
        <strain evidence="5">CCUG 63418</strain>
    </source>
</reference>
<keyword evidence="5" id="KW-1185">Reference proteome</keyword>
<dbReference type="InterPro" id="IPR007963">
    <property type="entry name" value="Peptidase_M61_catalytic"/>
</dbReference>
<accession>A0ABW2YTT2</accession>
<evidence type="ECO:0008006" key="6">
    <source>
        <dbReference type="Google" id="ProtNLM"/>
    </source>
</evidence>
<dbReference type="EMBL" id="JBHTHU010000005">
    <property type="protein sequence ID" value="MFD0749849.1"/>
    <property type="molecule type" value="Genomic_DNA"/>
</dbReference>
<proteinExistence type="predicted"/>
<name>A0ABW2YTT2_9SPHI</name>
<dbReference type="Proteomes" id="UP001596958">
    <property type="component" value="Unassembled WGS sequence"/>
</dbReference>
<evidence type="ECO:0000259" key="3">
    <source>
        <dbReference type="Pfam" id="PF17899"/>
    </source>
</evidence>
<dbReference type="Pfam" id="PF17899">
    <property type="entry name" value="Peptidase_M61_N"/>
    <property type="match status" value="1"/>
</dbReference>
<gene>
    <name evidence="4" type="ORF">ACFQZS_06825</name>
</gene>
<feature type="signal peptide" evidence="1">
    <location>
        <begin position="1"/>
        <end position="20"/>
    </location>
</feature>
<feature type="chain" id="PRO_5046086487" description="Peptidase M61" evidence="1">
    <location>
        <begin position="21"/>
        <end position="609"/>
    </location>
</feature>
<feature type="domain" description="Peptidase M61 catalytic" evidence="2">
    <location>
        <begin position="304"/>
        <end position="408"/>
    </location>
</feature>
<evidence type="ECO:0000313" key="4">
    <source>
        <dbReference type="EMBL" id="MFD0749849.1"/>
    </source>
</evidence>
<evidence type="ECO:0000259" key="2">
    <source>
        <dbReference type="Pfam" id="PF05299"/>
    </source>
</evidence>
<protein>
    <recommendedName>
        <fullName evidence="6">Peptidase M61</fullName>
    </recommendedName>
</protein>
<sequence length="609" mass="68707">MIRSIFIAAFVISGTLSTFAQNSYQYTADIANIKSDAVAITLKTPAISQQEVTFSFPKAIPGSYARKDYGRFIADFEAFDKSGKKLKINKLNENQYSISNATTLDQISYRVNDTWDEKHKDFIFQPGGSNIEAGTNVVMNNHAFYGYFEGMADMPFEIAVSKPADFYGATHLDVNRASPQKDIIKAKNYVYLADNPIIYSRPDTASFYEGKSKINIAVFSATGKVKSAQVTAYLKPISAALNKFFNGLPISSYQFLYYFEDPEKALADRAKGEGGYGALEHNYSSLYYLPEMTLESRLKSMVYDVSMHEFLHIQTPLNLHSNEIEHFNFTAPVMSQHLWLYEGITEYFAQLVQVQNGLTNEKQFFAKMREKMSEADEFGDFSMTEMSKRVMEDSFQKKYNSVYSRGALLGLMLDLEIREKTGGKKDLKQVITELSKKYGPNRPFDDNKLFDEFVAASHPAVKDFLDKYIAGPNAIPYQEYFGKIGYEYAPTKDVQAYYPGKMGLKYDEPTKSFLFTGVENNPLGIADNDVFKAIDGVAVSGENIDEIWGSYFQENTQHPSISFTVVRKGQEKTLSGKILDGQFKTKHYLEPMPAATAQQKQLLSALIGR</sequence>
<dbReference type="InterPro" id="IPR027268">
    <property type="entry name" value="Peptidase_M4/M1_CTD_sf"/>
</dbReference>
<dbReference type="RefSeq" id="WP_377098569.1">
    <property type="nucleotide sequence ID" value="NZ_JBHTHU010000005.1"/>
</dbReference>
<dbReference type="InterPro" id="IPR040756">
    <property type="entry name" value="Peptidase_M61_N"/>
</dbReference>
<dbReference type="Pfam" id="PF05299">
    <property type="entry name" value="Peptidase_M61"/>
    <property type="match status" value="1"/>
</dbReference>
<keyword evidence="1" id="KW-0732">Signal</keyword>
<dbReference type="Gene3D" id="2.60.40.3650">
    <property type="match status" value="1"/>
</dbReference>
<dbReference type="Gene3D" id="1.10.390.10">
    <property type="entry name" value="Neutral Protease Domain 2"/>
    <property type="match status" value="1"/>
</dbReference>
<evidence type="ECO:0000313" key="5">
    <source>
        <dbReference type="Proteomes" id="UP001596958"/>
    </source>
</evidence>
<organism evidence="4 5">
    <name type="scientific">Mucilaginibacter calamicampi</name>
    <dbReference type="NCBI Taxonomy" id="1302352"/>
    <lineage>
        <taxon>Bacteria</taxon>
        <taxon>Pseudomonadati</taxon>
        <taxon>Bacteroidota</taxon>
        <taxon>Sphingobacteriia</taxon>
        <taxon>Sphingobacteriales</taxon>
        <taxon>Sphingobacteriaceae</taxon>
        <taxon>Mucilaginibacter</taxon>
    </lineage>
</organism>
<comment type="caution">
    <text evidence="4">The sequence shown here is derived from an EMBL/GenBank/DDBJ whole genome shotgun (WGS) entry which is preliminary data.</text>
</comment>
<evidence type="ECO:0000256" key="1">
    <source>
        <dbReference type="SAM" id="SignalP"/>
    </source>
</evidence>
<feature type="domain" description="Peptidase M61 N-terminal" evidence="3">
    <location>
        <begin position="25"/>
        <end position="200"/>
    </location>
</feature>